<evidence type="ECO:0000313" key="9">
    <source>
        <dbReference type="Proteomes" id="UP001147782"/>
    </source>
</evidence>
<dbReference type="GO" id="GO:0005634">
    <property type="term" value="C:nucleus"/>
    <property type="evidence" value="ECO:0007669"/>
    <property type="project" value="UniProtKB-SubCell"/>
</dbReference>
<dbReference type="GO" id="GO:0000981">
    <property type="term" value="F:DNA-binding transcription factor activity, RNA polymerase II-specific"/>
    <property type="evidence" value="ECO:0007669"/>
    <property type="project" value="InterPro"/>
</dbReference>
<feature type="region of interest" description="Disordered" evidence="6">
    <location>
        <begin position="1"/>
        <end position="26"/>
    </location>
</feature>
<dbReference type="GO" id="GO:0006351">
    <property type="term" value="P:DNA-templated transcription"/>
    <property type="evidence" value="ECO:0007669"/>
    <property type="project" value="InterPro"/>
</dbReference>
<dbReference type="GO" id="GO:0003677">
    <property type="term" value="F:DNA binding"/>
    <property type="evidence" value="ECO:0007669"/>
    <property type="project" value="InterPro"/>
</dbReference>
<comment type="subcellular location">
    <subcellularLocation>
        <location evidence="1">Nucleus</location>
    </subcellularLocation>
</comment>
<dbReference type="Pfam" id="PF04082">
    <property type="entry name" value="Fungal_trans"/>
    <property type="match status" value="1"/>
</dbReference>
<evidence type="ECO:0000256" key="4">
    <source>
        <dbReference type="ARBA" id="ARBA00023163"/>
    </source>
</evidence>
<comment type="caution">
    <text evidence="8">The sequence shown here is derived from an EMBL/GenBank/DDBJ whole genome shotgun (WGS) entry which is preliminary data.</text>
</comment>
<dbReference type="InterPro" id="IPR007219">
    <property type="entry name" value="XnlR_reg_dom"/>
</dbReference>
<dbReference type="RefSeq" id="XP_056556174.1">
    <property type="nucleotide sequence ID" value="XM_056697649.1"/>
</dbReference>
<dbReference type="OrthoDB" id="2563500at2759"/>
<dbReference type="PANTHER" id="PTHR47338">
    <property type="entry name" value="ZN(II)2CYS6 TRANSCRIPTION FACTOR (EUROFUNG)-RELATED"/>
    <property type="match status" value="1"/>
</dbReference>
<protein>
    <recommendedName>
        <fullName evidence="7">Xylanolytic transcriptional activator regulatory domain-containing protein</fullName>
    </recommendedName>
</protein>
<keyword evidence="3" id="KW-0805">Transcription regulation</keyword>
<evidence type="ECO:0000256" key="5">
    <source>
        <dbReference type="ARBA" id="ARBA00023242"/>
    </source>
</evidence>
<keyword evidence="9" id="KW-1185">Reference proteome</keyword>
<feature type="domain" description="Xylanolytic transcriptional activator regulatory" evidence="7">
    <location>
        <begin position="66"/>
        <end position="261"/>
    </location>
</feature>
<sequence length="642" mass="72164">MGVECLRSSPRRKHTSISEDAFPSPASHESIENLSLLHVSADQTPGLKHTTPLGPLPTGGELEELIQLYFASVHHFGFVAFIHQLHFNRLLAEGKAPRELTLMMIASATRFAGDPSPENLAKADAWADAALEALLPRIYQGFGAVQLMSILLAQHYELNRGNFTSAWLLSANCTRMMQMMSLHTFDRTYPAKFPSHLQLSPLLSHEALRRLAWSTFFFDSMIDGGRYGFHSVDENSYRLQLPCDQASFLGNENVMTETLFPESNTELRASTGNIQHAPLDIWGYVLRIAAARRRALHFAFRASHRERTVEEMIAELAIIEADVESIVSDLPKRFHFNTDNLFIHRDRLLTFLLLHVLRHNLFIILGRTALLVYQRDSTKADLVAHVRRKRISHALPIASILAEGLKAGIVLDPHLGIQAYVALEILLFEPRRLAEIDPYVDPKAPEFIAAIPDLLTVIRELGRRSEGIRQLHIEAVHRLLRFDCAQFLNQVDIDAFHSGYRLVGQDPAEFDFRDFRWAKVERIRRGARSAAIGGGDEVLLEYRVDGDTAAHTVAPSPRLDAIDVNSALGWSPPMQSAPSAVPHTMSLAEGPRLDTNGMESTRSEYGLMDEPSLDWPWLLEESGPSVYQTGDPETFWSQLERI</sequence>
<evidence type="ECO:0000256" key="3">
    <source>
        <dbReference type="ARBA" id="ARBA00023015"/>
    </source>
</evidence>
<keyword evidence="5" id="KW-0539">Nucleus</keyword>
<proteinExistence type="predicted"/>
<evidence type="ECO:0000256" key="6">
    <source>
        <dbReference type="SAM" id="MobiDB-lite"/>
    </source>
</evidence>
<reference evidence="8" key="2">
    <citation type="journal article" date="2023" name="IMA Fungus">
        <title>Comparative genomic study of the Penicillium genus elucidates a diverse pangenome and 15 lateral gene transfer events.</title>
        <authorList>
            <person name="Petersen C."/>
            <person name="Sorensen T."/>
            <person name="Nielsen M.R."/>
            <person name="Sondergaard T.E."/>
            <person name="Sorensen J.L."/>
            <person name="Fitzpatrick D.A."/>
            <person name="Frisvad J.C."/>
            <person name="Nielsen K.L."/>
        </authorList>
    </citation>
    <scope>NUCLEOTIDE SEQUENCE</scope>
    <source>
        <strain evidence="8">IBT 29864</strain>
    </source>
</reference>
<gene>
    <name evidence="8" type="ORF">N7496_004720</name>
</gene>
<evidence type="ECO:0000256" key="2">
    <source>
        <dbReference type="ARBA" id="ARBA00022723"/>
    </source>
</evidence>
<keyword evidence="4" id="KW-0804">Transcription</keyword>
<dbReference type="CDD" id="cd12148">
    <property type="entry name" value="fungal_TF_MHR"/>
    <property type="match status" value="1"/>
</dbReference>
<evidence type="ECO:0000256" key="1">
    <source>
        <dbReference type="ARBA" id="ARBA00004123"/>
    </source>
</evidence>
<accession>A0A9W9SEV6</accession>
<name>A0A9W9SEV6_9EURO</name>
<dbReference type="EMBL" id="JAPZBS010000004">
    <property type="protein sequence ID" value="KAJ5377311.1"/>
    <property type="molecule type" value="Genomic_DNA"/>
</dbReference>
<keyword evidence="2" id="KW-0479">Metal-binding</keyword>
<dbReference type="PANTHER" id="PTHR47338:SF7">
    <property type="entry name" value="ZN(II)2CYS6 TRANSCRIPTION FACTOR (EUROFUNG)"/>
    <property type="match status" value="1"/>
</dbReference>
<evidence type="ECO:0000259" key="7">
    <source>
        <dbReference type="Pfam" id="PF04082"/>
    </source>
</evidence>
<dbReference type="GO" id="GO:0008270">
    <property type="term" value="F:zinc ion binding"/>
    <property type="evidence" value="ECO:0007669"/>
    <property type="project" value="InterPro"/>
</dbReference>
<evidence type="ECO:0000313" key="8">
    <source>
        <dbReference type="EMBL" id="KAJ5377311.1"/>
    </source>
</evidence>
<organism evidence="8 9">
    <name type="scientific">Penicillium cataractarum</name>
    <dbReference type="NCBI Taxonomy" id="2100454"/>
    <lineage>
        <taxon>Eukaryota</taxon>
        <taxon>Fungi</taxon>
        <taxon>Dikarya</taxon>
        <taxon>Ascomycota</taxon>
        <taxon>Pezizomycotina</taxon>
        <taxon>Eurotiomycetes</taxon>
        <taxon>Eurotiomycetidae</taxon>
        <taxon>Eurotiales</taxon>
        <taxon>Aspergillaceae</taxon>
        <taxon>Penicillium</taxon>
    </lineage>
</organism>
<dbReference type="GeneID" id="81436828"/>
<dbReference type="AlphaFoldDB" id="A0A9W9SEV6"/>
<reference evidence="8" key="1">
    <citation type="submission" date="2022-11" db="EMBL/GenBank/DDBJ databases">
        <authorList>
            <person name="Petersen C."/>
        </authorList>
    </citation>
    <scope>NUCLEOTIDE SEQUENCE</scope>
    <source>
        <strain evidence="8">IBT 29864</strain>
    </source>
</reference>
<dbReference type="InterPro" id="IPR050815">
    <property type="entry name" value="TF_fung"/>
</dbReference>
<dbReference type="Proteomes" id="UP001147782">
    <property type="component" value="Unassembled WGS sequence"/>
</dbReference>